<name>A0A0G4H3V9_VITBC</name>
<protein>
    <submittedName>
        <fullName evidence="2">Uncharacterized protein</fullName>
    </submittedName>
</protein>
<organism evidence="2 3">
    <name type="scientific">Vitrella brassicaformis (strain CCMP3155)</name>
    <dbReference type="NCBI Taxonomy" id="1169540"/>
    <lineage>
        <taxon>Eukaryota</taxon>
        <taxon>Sar</taxon>
        <taxon>Alveolata</taxon>
        <taxon>Colpodellida</taxon>
        <taxon>Vitrellaceae</taxon>
        <taxon>Vitrella</taxon>
    </lineage>
</organism>
<sequence>MEVEKPRNKRVLSTTREAASPEQRSPTHLHPQAVKRQVVTTLDLHGNYRVGALQRGFVTTQEPVPMDTCEIGHSHSAPPTAR</sequence>
<reference evidence="2 3" key="1">
    <citation type="submission" date="2014-11" db="EMBL/GenBank/DDBJ databases">
        <authorList>
            <person name="Zhu J."/>
            <person name="Qi W."/>
            <person name="Song R."/>
        </authorList>
    </citation>
    <scope>NUCLEOTIDE SEQUENCE [LARGE SCALE GENOMIC DNA]</scope>
</reference>
<evidence type="ECO:0000313" key="3">
    <source>
        <dbReference type="Proteomes" id="UP000041254"/>
    </source>
</evidence>
<feature type="region of interest" description="Disordered" evidence="1">
    <location>
        <begin position="1"/>
        <end position="33"/>
    </location>
</feature>
<accession>A0A0G4H3V9</accession>
<proteinExistence type="predicted"/>
<dbReference type="EMBL" id="CDMY01000973">
    <property type="protein sequence ID" value="CEM38229.1"/>
    <property type="molecule type" value="Genomic_DNA"/>
</dbReference>
<keyword evidence="3" id="KW-1185">Reference proteome</keyword>
<dbReference type="InParanoid" id="A0A0G4H3V9"/>
<dbReference type="Proteomes" id="UP000041254">
    <property type="component" value="Unassembled WGS sequence"/>
</dbReference>
<dbReference type="AlphaFoldDB" id="A0A0G4H3V9"/>
<evidence type="ECO:0000256" key="1">
    <source>
        <dbReference type="SAM" id="MobiDB-lite"/>
    </source>
</evidence>
<gene>
    <name evidence="2" type="ORF">Vbra_19570</name>
</gene>
<feature type="compositionally biased region" description="Polar residues" evidence="1">
    <location>
        <begin position="11"/>
        <end position="26"/>
    </location>
</feature>
<evidence type="ECO:0000313" key="2">
    <source>
        <dbReference type="EMBL" id="CEM38229.1"/>
    </source>
</evidence>
<dbReference type="VEuPathDB" id="CryptoDB:Vbra_19570"/>